<dbReference type="OrthoDB" id="2225010at2"/>
<proteinExistence type="predicted"/>
<keyword evidence="2" id="KW-1185">Reference proteome</keyword>
<evidence type="ECO:0000313" key="2">
    <source>
        <dbReference type="Proteomes" id="UP000182015"/>
    </source>
</evidence>
<name>A0A1L8MPD0_9STRE</name>
<dbReference type="Pfam" id="PF15507">
    <property type="entry name" value="DUF4649"/>
    <property type="match status" value="1"/>
</dbReference>
<organism evidence="1 2">
    <name type="scientific">Streptococcus bovimastitidis</name>
    <dbReference type="NCBI Taxonomy" id="1856638"/>
    <lineage>
        <taxon>Bacteria</taxon>
        <taxon>Bacillati</taxon>
        <taxon>Bacillota</taxon>
        <taxon>Bacilli</taxon>
        <taxon>Lactobacillales</taxon>
        <taxon>Streptococcaceae</taxon>
        <taxon>Streptococcus</taxon>
    </lineage>
</organism>
<sequence>MIEITYLNESKQEKTISFPDFSELERAQHSCDISTPDYLKIVRVLIDGQVIDYTGTYGDLYFYLLKQKS</sequence>
<dbReference type="AlphaFoldDB" id="A0A1L8MPD0"/>
<evidence type="ECO:0000313" key="1">
    <source>
        <dbReference type="EMBL" id="OJF72535.1"/>
    </source>
</evidence>
<dbReference type="RefSeq" id="WP_071793219.1">
    <property type="nucleotide sequence ID" value="NZ_LZDD01000001.1"/>
</dbReference>
<protein>
    <submittedName>
        <fullName evidence="1">DUF4649 domain-containing protein</fullName>
    </submittedName>
</protein>
<dbReference type="InterPro" id="IPR027879">
    <property type="entry name" value="DUF4649"/>
</dbReference>
<dbReference type="Proteomes" id="UP000182015">
    <property type="component" value="Unassembled WGS sequence"/>
</dbReference>
<comment type="caution">
    <text evidence="1">The sequence shown here is derived from an EMBL/GenBank/DDBJ whole genome shotgun (WGS) entry which is preliminary data.</text>
</comment>
<reference evidence="2" key="1">
    <citation type="submission" date="2016-06" db="EMBL/GenBank/DDBJ databases">
        <authorList>
            <person name="de Vries S.P.W."/>
            <person name="Hadjirin N.F."/>
            <person name="Lay E.M."/>
            <person name="Zadoks R.N."/>
            <person name="Peacock S.J."/>
            <person name="Parkhill J."/>
            <person name="Grant A.J."/>
            <person name="Mcdougall S."/>
            <person name="Holmes M.A."/>
        </authorList>
    </citation>
    <scope>NUCLEOTIDE SEQUENCE [LARGE SCALE GENOMIC DNA]</scope>
    <source>
        <strain evidence="2">NZ1587</strain>
    </source>
</reference>
<accession>A0A1L8MPD0</accession>
<gene>
    <name evidence="1" type="ORF">A9Q68_03025</name>
</gene>
<dbReference type="STRING" id="1856638.A9Q68_03025"/>
<dbReference type="CDD" id="cd13784">
    <property type="entry name" value="SP_1775_like"/>
    <property type="match status" value="1"/>
</dbReference>
<dbReference type="Gene3D" id="3.30.1490.390">
    <property type="match status" value="1"/>
</dbReference>
<dbReference type="EMBL" id="LZDD01000001">
    <property type="protein sequence ID" value="OJF72535.1"/>
    <property type="molecule type" value="Genomic_DNA"/>
</dbReference>